<evidence type="ECO:0000313" key="17">
    <source>
        <dbReference type="EMBL" id="APT83804.1"/>
    </source>
</evidence>
<evidence type="ECO:0000256" key="13">
    <source>
        <dbReference type="SAM" id="MobiDB-lite"/>
    </source>
</evidence>
<comment type="subcellular location">
    <subcellularLocation>
        <location evidence="1">Cell membrane</location>
        <topology evidence="1">Multi-pass membrane protein</topology>
    </subcellularLocation>
</comment>
<accession>A0A1L7CDA8</accession>
<evidence type="ECO:0000256" key="1">
    <source>
        <dbReference type="ARBA" id="ARBA00004651"/>
    </source>
</evidence>
<comment type="catalytic activity">
    <reaction evidence="12">
        <text>Adds an alpha-D-arabinofuranosyl group from trans,octacis-decaprenylphospho-beta-D-arabinofuranose at the 5-O-position of the eighth, tenth and twelfth galactofuranose unit of the galactofuranan chain of [beta-D-galactofuranosyl-(1-&gt;5)-beta-D-galactofuranosyl-(1-&gt;6)]14-beta-D-galactofuranosyl-(1-&gt;5)-beta-D-galactofuranosyl-(1-&gt;4)-alpha-L-rhamnopyranosyl-(1-&gt;3)-N-acetyl-alpha-D-glucosaminyl-diphospho-trans,octacis-decaprenol.</text>
        <dbReference type="EC" id="2.4.2.46"/>
    </reaction>
</comment>
<keyword evidence="8 14" id="KW-0812">Transmembrane</keyword>
<evidence type="ECO:0000259" key="16">
    <source>
        <dbReference type="Pfam" id="PF12250"/>
    </source>
</evidence>
<dbReference type="InterPro" id="IPR020963">
    <property type="entry name" value="ArabinofuranosylTrfase_AftA_N"/>
</dbReference>
<evidence type="ECO:0000256" key="10">
    <source>
        <dbReference type="ARBA" id="ARBA00023136"/>
    </source>
</evidence>
<reference evidence="17 18" key="1">
    <citation type="submission" date="2014-08" db="EMBL/GenBank/DDBJ databases">
        <title>Complete genome sequence of Corynebacterium aquilae S-613T(T) (=DSM 44791(T)), isolated from the choana of a healthy golden eagle.</title>
        <authorList>
            <person name="Ruckert C."/>
            <person name="Albersmeier A."/>
            <person name="Winkler A."/>
            <person name="Kalinowski J."/>
        </authorList>
    </citation>
    <scope>NUCLEOTIDE SEQUENCE [LARGE SCALE GENOMIC DNA]</scope>
    <source>
        <strain evidence="17 18">S-613</strain>
    </source>
</reference>
<feature type="transmembrane region" description="Helical" evidence="14">
    <location>
        <begin position="396"/>
        <end position="419"/>
    </location>
</feature>
<name>A0A1L7CDA8_9CORY</name>
<evidence type="ECO:0000256" key="8">
    <source>
        <dbReference type="ARBA" id="ARBA00022692"/>
    </source>
</evidence>
<evidence type="ECO:0000256" key="14">
    <source>
        <dbReference type="SAM" id="Phobius"/>
    </source>
</evidence>
<feature type="transmembrane region" description="Helical" evidence="14">
    <location>
        <begin position="291"/>
        <end position="307"/>
    </location>
</feature>
<proteinExistence type="inferred from homology"/>
<feature type="transmembrane region" description="Helical" evidence="14">
    <location>
        <begin position="314"/>
        <end position="337"/>
    </location>
</feature>
<feature type="transmembrane region" description="Helical" evidence="14">
    <location>
        <begin position="113"/>
        <end position="133"/>
    </location>
</feature>
<evidence type="ECO:0000256" key="5">
    <source>
        <dbReference type="ARBA" id="ARBA00020482"/>
    </source>
</evidence>
<feature type="transmembrane region" description="Helical" evidence="14">
    <location>
        <begin position="196"/>
        <end position="215"/>
    </location>
</feature>
<evidence type="ECO:0000259" key="15">
    <source>
        <dbReference type="Pfam" id="PF12249"/>
    </source>
</evidence>
<keyword evidence="9 14" id="KW-1133">Transmembrane helix</keyword>
<feature type="transmembrane region" description="Helical" evidence="14">
    <location>
        <begin position="222"/>
        <end position="239"/>
    </location>
</feature>
<dbReference type="UniPathway" id="UPA00963"/>
<dbReference type="GO" id="GO:0044038">
    <property type="term" value="P:cell wall macromolecule biosynthetic process"/>
    <property type="evidence" value="ECO:0007669"/>
    <property type="project" value="InterPro"/>
</dbReference>
<dbReference type="EC" id="2.4.2.46" evidence="4"/>
<feature type="transmembrane region" description="Helical" evidence="14">
    <location>
        <begin position="41"/>
        <end position="62"/>
    </location>
</feature>
<sequence length="650" mass="70997">MPNRIKRDSETDSPQESHTANGFLPLAEEYTDDVWSAGRSLLGIFAAGFGGGLATLIAWLILRHTHMPAFGGSQLSRAVATGTTVLLILTVMWLVVAYLGGSIPRWRRWISYLVFYLSPAGLVVTTTAIPLAATRLYMDGVTVDQGFRSQFLTHMANTTALTDMNYIDMPSYYPAAWFWMGGRLANLLGIPGWEVFQPWALVSIAAVGCMLVPVWQRLCGSLPVATAVALVTTSVVLVMSSDEPYAAVIALGAPAATVLGRRALSGARLSMLGIILFLGISASMYTLFTAVVAMSVVAVAAATAVFVERSLAPIIRLIFIGVASGLIALIVWGPYLWAVLQGRPRSGASATHYLPPSGTQIPLPMFSLSMLGVLCLLGFIFLVVRSQDRDVRAMGISLIVFYAWVIASMIATLAGGTLLGFRLDVIIALQLATAGVFAIAEMRMVGFDYFYPHMISPRVSRAITFIMVSLLSLGGISYAQNIPNKNADAIDLAYTDTDGYGERADRYPADSGKFYPEINNYLTGLGFEPGSTVVLTDEQNFMSFYPYRGFQAFTSHYANPLGEFDKRNLAIENLAEASWDGAGAFNKGLEELDWQPPEVFIFRDFKYDLAEDLYPNNPNVRFRGIYFNPDAFEGWTEKQIGPFIVVTKKR</sequence>
<evidence type="ECO:0000256" key="9">
    <source>
        <dbReference type="ARBA" id="ARBA00022989"/>
    </source>
</evidence>
<dbReference type="GO" id="GO:0016757">
    <property type="term" value="F:glycosyltransferase activity"/>
    <property type="evidence" value="ECO:0007669"/>
    <property type="project" value="InterPro"/>
</dbReference>
<dbReference type="OrthoDB" id="4775300at2"/>
<feature type="transmembrane region" description="Helical" evidence="14">
    <location>
        <begin position="462"/>
        <end position="479"/>
    </location>
</feature>
<dbReference type="InterPro" id="IPR020959">
    <property type="entry name" value="ArabinofuranosylTrfase_AftA_C"/>
</dbReference>
<comment type="pathway">
    <text evidence="2">Cell wall biogenesis; cell wall polysaccharide biosynthesis.</text>
</comment>
<dbReference type="GO" id="GO:0045227">
    <property type="term" value="P:capsule polysaccharide biosynthetic process"/>
    <property type="evidence" value="ECO:0007669"/>
    <property type="project" value="UniProtKB-UniPathway"/>
</dbReference>
<evidence type="ECO:0000256" key="6">
    <source>
        <dbReference type="ARBA" id="ARBA00022475"/>
    </source>
</evidence>
<evidence type="ECO:0000256" key="11">
    <source>
        <dbReference type="ARBA" id="ARBA00033184"/>
    </source>
</evidence>
<keyword evidence="7" id="KW-0808">Transferase</keyword>
<gene>
    <name evidence="17" type="ORF">CAQU_00415</name>
</gene>
<comment type="similarity">
    <text evidence="3">Belongs to the glycosyltransferase 85 family.</text>
</comment>
<evidence type="ECO:0000256" key="3">
    <source>
        <dbReference type="ARBA" id="ARBA00009655"/>
    </source>
</evidence>
<dbReference type="EMBL" id="CP009245">
    <property type="protein sequence ID" value="APT83804.1"/>
    <property type="molecule type" value="Genomic_DNA"/>
</dbReference>
<dbReference type="Proteomes" id="UP000185478">
    <property type="component" value="Chromosome"/>
</dbReference>
<dbReference type="STRING" id="1431546.CAQU_00415"/>
<evidence type="ECO:0000313" key="18">
    <source>
        <dbReference type="Proteomes" id="UP000185478"/>
    </source>
</evidence>
<organism evidence="17 18">
    <name type="scientific">Corynebacterium aquilae DSM 44791</name>
    <dbReference type="NCBI Taxonomy" id="1431546"/>
    <lineage>
        <taxon>Bacteria</taxon>
        <taxon>Bacillati</taxon>
        <taxon>Actinomycetota</taxon>
        <taxon>Actinomycetes</taxon>
        <taxon>Mycobacteriales</taxon>
        <taxon>Corynebacteriaceae</taxon>
        <taxon>Corynebacterium</taxon>
    </lineage>
</organism>
<dbReference type="AlphaFoldDB" id="A0A1L7CDA8"/>
<feature type="transmembrane region" description="Helical" evidence="14">
    <location>
        <begin position="425"/>
        <end position="450"/>
    </location>
</feature>
<feature type="transmembrane region" description="Helical" evidence="14">
    <location>
        <begin position="82"/>
        <end position="101"/>
    </location>
</feature>
<protein>
    <recommendedName>
        <fullName evidence="5">Galactan 5-O-arabinofuranosyltransferase</fullName>
        <ecNumber evidence="4">2.4.2.46</ecNumber>
    </recommendedName>
    <alternativeName>
        <fullName evidence="11">Arabinofuranosyltransferase AftA</fullName>
    </alternativeName>
</protein>
<keyword evidence="10 14" id="KW-0472">Membrane</keyword>
<feature type="compositionally biased region" description="Basic and acidic residues" evidence="13">
    <location>
        <begin position="1"/>
        <end position="10"/>
    </location>
</feature>
<keyword evidence="6" id="KW-1003">Cell membrane</keyword>
<feature type="domain" description="Arabinofuranosyltransferase AftA C-terminal" evidence="15">
    <location>
        <begin position="482"/>
        <end position="648"/>
    </location>
</feature>
<dbReference type="Pfam" id="PF12249">
    <property type="entry name" value="AftA_C"/>
    <property type="match status" value="1"/>
</dbReference>
<dbReference type="Pfam" id="PF12250">
    <property type="entry name" value="AftA_N"/>
    <property type="match status" value="1"/>
</dbReference>
<evidence type="ECO:0000256" key="2">
    <source>
        <dbReference type="ARBA" id="ARBA00004776"/>
    </source>
</evidence>
<evidence type="ECO:0000256" key="4">
    <source>
        <dbReference type="ARBA" id="ARBA00012037"/>
    </source>
</evidence>
<evidence type="ECO:0000256" key="7">
    <source>
        <dbReference type="ARBA" id="ARBA00022679"/>
    </source>
</evidence>
<feature type="transmembrane region" description="Helical" evidence="14">
    <location>
        <begin position="363"/>
        <end position="384"/>
    </location>
</feature>
<dbReference type="GO" id="GO:0005886">
    <property type="term" value="C:plasma membrane"/>
    <property type="evidence" value="ECO:0007669"/>
    <property type="project" value="UniProtKB-SubCell"/>
</dbReference>
<dbReference type="RefSeq" id="WP_084562625.1">
    <property type="nucleotide sequence ID" value="NZ_CP009245.1"/>
</dbReference>
<dbReference type="KEGG" id="caqu:CAQU_00415"/>
<evidence type="ECO:0000256" key="12">
    <source>
        <dbReference type="ARBA" id="ARBA00034030"/>
    </source>
</evidence>
<feature type="region of interest" description="Disordered" evidence="13">
    <location>
        <begin position="1"/>
        <end position="20"/>
    </location>
</feature>
<feature type="domain" description="Arabinofuranosyltransferase AftA N-terminal" evidence="16">
    <location>
        <begin position="44"/>
        <end position="474"/>
    </location>
</feature>
<keyword evidence="18" id="KW-1185">Reference proteome</keyword>